<sequence>MIWHKFIQSETKASYLEGLKHLEEKGFQIQSVTIDGRRGIPDVFKDYPVQTCQFHIQKRISTLLTRNPKTQAGKELKQINDLFIKNKLTEKELGKTLALYCKRKYYFLSEKNEQGKYKHNHIIQALRCFKRNMKYLFTYQEYSSLNIPHHTNHIDGGINTKLKALVWLHRGMKLERRNKLL</sequence>
<name>A0A1B7WA57_APHFL</name>
<proteinExistence type="predicted"/>
<evidence type="ECO:0000313" key="1">
    <source>
        <dbReference type="EMBL" id="OBQ33979.1"/>
    </source>
</evidence>
<accession>A0A1B7WA57</accession>
<dbReference type="Proteomes" id="UP000092093">
    <property type="component" value="Unassembled WGS sequence"/>
</dbReference>
<comment type="caution">
    <text evidence="1">The sequence shown here is derived from an EMBL/GenBank/DDBJ whole genome shotgun (WGS) entry which is preliminary data.</text>
</comment>
<evidence type="ECO:0000313" key="2">
    <source>
        <dbReference type="Proteomes" id="UP000092093"/>
    </source>
</evidence>
<dbReference type="EMBL" id="LJOW01000517">
    <property type="protein sequence ID" value="OBQ33979.1"/>
    <property type="molecule type" value="Genomic_DNA"/>
</dbReference>
<dbReference type="AlphaFoldDB" id="A0A1B7WA57"/>
<feature type="non-terminal residue" evidence="1">
    <location>
        <position position="181"/>
    </location>
</feature>
<reference evidence="1 2" key="1">
    <citation type="submission" date="2015-09" db="EMBL/GenBank/DDBJ databases">
        <title>Aphanizomenon flos-aquae WA102.</title>
        <authorList>
            <person name="Driscoll C."/>
        </authorList>
    </citation>
    <scope>NUCLEOTIDE SEQUENCE [LARGE SCALE GENOMIC DNA]</scope>
    <source>
        <strain evidence="1">WA102</strain>
    </source>
</reference>
<protein>
    <recommendedName>
        <fullName evidence="3">Transposase</fullName>
    </recommendedName>
</protein>
<organism evidence="1 2">
    <name type="scientific">Aphanizomenon flos-aquae WA102</name>
    <dbReference type="NCBI Taxonomy" id="1710896"/>
    <lineage>
        <taxon>Bacteria</taxon>
        <taxon>Bacillati</taxon>
        <taxon>Cyanobacteriota</taxon>
        <taxon>Cyanophyceae</taxon>
        <taxon>Nostocales</taxon>
        <taxon>Aphanizomenonaceae</taxon>
        <taxon>Aphanizomenon</taxon>
    </lineage>
</organism>
<evidence type="ECO:0008006" key="3">
    <source>
        <dbReference type="Google" id="ProtNLM"/>
    </source>
</evidence>
<gene>
    <name evidence="1" type="ORF">AN484_26940</name>
</gene>